<evidence type="ECO:0000313" key="5">
    <source>
        <dbReference type="EnsemblPlants" id="Ma01_p02280.1"/>
    </source>
</evidence>
<feature type="domain" description="RNase H type-1" evidence="2">
    <location>
        <begin position="581"/>
        <end position="676"/>
    </location>
</feature>
<dbReference type="PANTHER" id="PTHR48475">
    <property type="entry name" value="RIBONUCLEASE H"/>
    <property type="match status" value="1"/>
</dbReference>
<evidence type="ECO:0000256" key="1">
    <source>
        <dbReference type="SAM" id="MobiDB-lite"/>
    </source>
</evidence>
<dbReference type="OMA" id="EFIIHER"/>
<feature type="domain" description="Integrase zinc-binding" evidence="4">
    <location>
        <begin position="719"/>
        <end position="773"/>
    </location>
</feature>
<dbReference type="Gene3D" id="3.30.70.270">
    <property type="match status" value="1"/>
</dbReference>
<dbReference type="AlphaFoldDB" id="A0A804HPF6"/>
<dbReference type="CDD" id="cd01647">
    <property type="entry name" value="RT_LTR"/>
    <property type="match status" value="1"/>
</dbReference>
<dbReference type="InterPro" id="IPR012337">
    <property type="entry name" value="RNaseH-like_sf"/>
</dbReference>
<dbReference type="GO" id="GO:0004523">
    <property type="term" value="F:RNA-DNA hybrid ribonuclease activity"/>
    <property type="evidence" value="ECO:0007669"/>
    <property type="project" value="InterPro"/>
</dbReference>
<dbReference type="SUPFAM" id="SSF53098">
    <property type="entry name" value="Ribonuclease H-like"/>
    <property type="match status" value="1"/>
</dbReference>
<dbReference type="Gene3D" id="3.10.10.10">
    <property type="entry name" value="HIV Type 1 Reverse Transcriptase, subunit A, domain 1"/>
    <property type="match status" value="1"/>
</dbReference>
<dbReference type="Gene3D" id="3.30.420.10">
    <property type="entry name" value="Ribonuclease H-like superfamily/Ribonuclease H"/>
    <property type="match status" value="1"/>
</dbReference>
<dbReference type="InterPro" id="IPR036397">
    <property type="entry name" value="RNaseH_sf"/>
</dbReference>
<dbReference type="Gene3D" id="2.40.70.10">
    <property type="entry name" value="Acid Proteases"/>
    <property type="match status" value="1"/>
</dbReference>
<protein>
    <submittedName>
        <fullName evidence="5">Uncharacterized protein</fullName>
    </submittedName>
</protein>
<dbReference type="InterPro" id="IPR002156">
    <property type="entry name" value="RNaseH_domain"/>
</dbReference>
<name>A0A804HPF6_MUSAM</name>
<feature type="domain" description="Reverse transcriptase/retrotransposon-derived protein RNase H-like" evidence="3">
    <location>
        <begin position="412"/>
        <end position="510"/>
    </location>
</feature>
<dbReference type="InterPro" id="IPR043128">
    <property type="entry name" value="Rev_trsase/Diguanyl_cyclase"/>
</dbReference>
<dbReference type="Gene3D" id="3.10.20.370">
    <property type="match status" value="1"/>
</dbReference>
<dbReference type="InterPro" id="IPR041577">
    <property type="entry name" value="RT_RNaseH_2"/>
</dbReference>
<dbReference type="GO" id="GO:0003676">
    <property type="term" value="F:nucleic acid binding"/>
    <property type="evidence" value="ECO:0007669"/>
    <property type="project" value="InterPro"/>
</dbReference>
<accession>A0A804HPF6</accession>
<dbReference type="Proteomes" id="UP000012960">
    <property type="component" value="Unplaced"/>
</dbReference>
<evidence type="ECO:0000259" key="2">
    <source>
        <dbReference type="Pfam" id="PF13456"/>
    </source>
</evidence>
<dbReference type="CDD" id="cd00303">
    <property type="entry name" value="retropepsin_like"/>
    <property type="match status" value="1"/>
</dbReference>
<dbReference type="InterPro" id="IPR021109">
    <property type="entry name" value="Peptidase_aspartic_dom_sf"/>
</dbReference>
<dbReference type="PANTHER" id="PTHR48475:SF2">
    <property type="entry name" value="RIBONUCLEASE H"/>
    <property type="match status" value="1"/>
</dbReference>
<dbReference type="InterPro" id="IPR041588">
    <property type="entry name" value="Integrase_H2C2"/>
</dbReference>
<dbReference type="Pfam" id="PF17919">
    <property type="entry name" value="RT_RNaseH_2"/>
    <property type="match status" value="1"/>
</dbReference>
<dbReference type="OrthoDB" id="785466at2759"/>
<proteinExistence type="predicted"/>
<evidence type="ECO:0000313" key="6">
    <source>
        <dbReference type="Proteomes" id="UP000012960"/>
    </source>
</evidence>
<reference evidence="5" key="1">
    <citation type="submission" date="2021-05" db="UniProtKB">
        <authorList>
            <consortium name="EnsemblPlants"/>
        </authorList>
    </citation>
    <scope>IDENTIFICATION</scope>
    <source>
        <strain evidence="5">subsp. malaccensis</strain>
    </source>
</reference>
<feature type="region of interest" description="Disordered" evidence="1">
    <location>
        <begin position="135"/>
        <end position="154"/>
    </location>
</feature>
<evidence type="ECO:0000259" key="4">
    <source>
        <dbReference type="Pfam" id="PF17921"/>
    </source>
</evidence>
<dbReference type="Gene3D" id="1.10.340.70">
    <property type="match status" value="1"/>
</dbReference>
<dbReference type="InParanoid" id="A0A804HPF6"/>
<dbReference type="Gramene" id="Ma01_t02280.1">
    <property type="protein sequence ID" value="Ma01_p02280.1"/>
    <property type="gene ID" value="Ma01_g02280"/>
</dbReference>
<dbReference type="InterPro" id="IPR043502">
    <property type="entry name" value="DNA/RNA_pol_sf"/>
</dbReference>
<dbReference type="Pfam" id="PF17921">
    <property type="entry name" value="Integrase_H2C2"/>
    <property type="match status" value="1"/>
</dbReference>
<evidence type="ECO:0000259" key="3">
    <source>
        <dbReference type="Pfam" id="PF17919"/>
    </source>
</evidence>
<dbReference type="Pfam" id="PF13456">
    <property type="entry name" value="RVT_3"/>
    <property type="match status" value="1"/>
</dbReference>
<dbReference type="SUPFAM" id="SSF56672">
    <property type="entry name" value="DNA/RNA polymerases"/>
    <property type="match status" value="1"/>
</dbReference>
<sequence>MIDTGSSADVLYFDAFRKLGLARETLETMTSALTEFTDDSISSLGVVTLPLTLGAPPRSKTVMSTFLVVDLPTAYNAILGHPTLNKIRAVVSTYHQTVKFPTHAGAGEVRGSPRESKRCYLTAVSLHKWARTKQPLGDPREMKKPTQHPELTAPTCDLPLVEDRSDRTIRIGSELPEQERRQFIGFLQENANVFAWSPSDMTGVDPKTTQHYLSIAPDARPIKQKPRRQAPDRQLAIHEEVERLLVAGFIEEVKYPRWLSNVVLVKKTNGSWRMCVDYTSLNHQNGADDQEHTTFLTDLGVYFYKVMPFGLKNAGATYQRDVNKIYGLRLNPTKCVFGVSPGKFLEFIIHERGIDANLEKVQAIIGMQTPRTIKDLQQLNGRLAALSQFLSRSGDRCLPFFRALKNPSNLQWTAKCEEAFVHVKQHLASLPRLASVSPGEKLSIYLATSRHAVSFVLTKEAPGDQLPVYYISHVLNEPKKRYPPIERLALALVLIAQKLRPYFQAHPIEVITDQLLRQVLSKFDVAGRLLKWSVELGEFDIHYVPRTIIKAQSVVDFISELAQIEDEDSEQLGEAWVLHVDGLATSSGASAGLVLSAPDGRSFERSLRFGFQATNNETEYEALLTGLGLALEMQVNAINVLTDSQLVAKQLSGRYEAREPIMAKYLAEEMLHFKRDEILPADETAARRIRRMHAWYSDVNGQLYKRSFSHPLLRCLEPEESRTVLAEVHEGICGEHIAGRTLAYKILRQGYYWPTMSRDARSYVQRCGPCQRHA</sequence>
<keyword evidence="6" id="KW-1185">Reference proteome</keyword>
<dbReference type="EnsemblPlants" id="Ma01_t02280.1">
    <property type="protein sequence ID" value="Ma01_p02280.1"/>
    <property type="gene ID" value="Ma01_g02280"/>
</dbReference>
<organism evidence="5 6">
    <name type="scientific">Musa acuminata subsp. malaccensis</name>
    <name type="common">Wild banana</name>
    <name type="synonym">Musa malaccensis</name>
    <dbReference type="NCBI Taxonomy" id="214687"/>
    <lineage>
        <taxon>Eukaryota</taxon>
        <taxon>Viridiplantae</taxon>
        <taxon>Streptophyta</taxon>
        <taxon>Embryophyta</taxon>
        <taxon>Tracheophyta</taxon>
        <taxon>Spermatophyta</taxon>
        <taxon>Magnoliopsida</taxon>
        <taxon>Liliopsida</taxon>
        <taxon>Zingiberales</taxon>
        <taxon>Musaceae</taxon>
        <taxon>Musa</taxon>
    </lineage>
</organism>